<dbReference type="Proteomes" id="UP000748531">
    <property type="component" value="Unassembled WGS sequence"/>
</dbReference>
<dbReference type="EMBL" id="LUCH01007344">
    <property type="protein sequence ID" value="KAF5396787.1"/>
    <property type="molecule type" value="Genomic_DNA"/>
</dbReference>
<evidence type="ECO:0000313" key="3">
    <source>
        <dbReference type="Proteomes" id="UP000748531"/>
    </source>
</evidence>
<organism evidence="2 3">
    <name type="scientific">Paragonimus heterotremus</name>
    <dbReference type="NCBI Taxonomy" id="100268"/>
    <lineage>
        <taxon>Eukaryota</taxon>
        <taxon>Metazoa</taxon>
        <taxon>Spiralia</taxon>
        <taxon>Lophotrochozoa</taxon>
        <taxon>Platyhelminthes</taxon>
        <taxon>Trematoda</taxon>
        <taxon>Digenea</taxon>
        <taxon>Plagiorchiida</taxon>
        <taxon>Troglotremata</taxon>
        <taxon>Troglotrematidae</taxon>
        <taxon>Paragonimus</taxon>
    </lineage>
</organism>
<feature type="region of interest" description="Disordered" evidence="1">
    <location>
        <begin position="59"/>
        <end position="83"/>
    </location>
</feature>
<proteinExistence type="predicted"/>
<evidence type="ECO:0000256" key="1">
    <source>
        <dbReference type="SAM" id="MobiDB-lite"/>
    </source>
</evidence>
<reference evidence="2" key="1">
    <citation type="submission" date="2019-05" db="EMBL/GenBank/DDBJ databases">
        <title>Annotation for the trematode Paragonimus heterotremus.</title>
        <authorList>
            <person name="Choi Y.-J."/>
        </authorList>
    </citation>
    <scope>NUCLEOTIDE SEQUENCE</scope>
    <source>
        <strain evidence="2">LC</strain>
    </source>
</reference>
<gene>
    <name evidence="2" type="ORF">PHET_10182</name>
</gene>
<dbReference type="OrthoDB" id="10319012at2759"/>
<accession>A0A8J4WTW8</accession>
<protein>
    <submittedName>
        <fullName evidence="2">Uncharacterized protein</fullName>
    </submittedName>
</protein>
<keyword evidence="3" id="KW-1185">Reference proteome</keyword>
<dbReference type="AlphaFoldDB" id="A0A8J4WTW8"/>
<name>A0A8J4WTW8_9TREM</name>
<evidence type="ECO:0000313" key="2">
    <source>
        <dbReference type="EMBL" id="KAF5396787.1"/>
    </source>
</evidence>
<sequence>MRHCDAEFHSDIVSLVTSRWRDYHDFQHRVVDVGSLSPTEEFVLESDEYDDIWNDLPSSRTSKDARTQRVSVNSAPCGLKRRE</sequence>
<comment type="caution">
    <text evidence="2">The sequence shown here is derived from an EMBL/GenBank/DDBJ whole genome shotgun (WGS) entry which is preliminary data.</text>
</comment>